<protein>
    <submittedName>
        <fullName evidence="4">RNA_ligase domain-containing protein</fullName>
    </submittedName>
</protein>
<evidence type="ECO:0000313" key="4">
    <source>
        <dbReference type="EMBL" id="CAK8991398.1"/>
    </source>
</evidence>
<organism evidence="4 5">
    <name type="scientific">Durusdinium trenchii</name>
    <dbReference type="NCBI Taxonomy" id="1381693"/>
    <lineage>
        <taxon>Eukaryota</taxon>
        <taxon>Sar</taxon>
        <taxon>Alveolata</taxon>
        <taxon>Dinophyceae</taxon>
        <taxon>Suessiales</taxon>
        <taxon>Symbiodiniaceae</taxon>
        <taxon>Durusdinium</taxon>
    </lineage>
</organism>
<evidence type="ECO:0000259" key="2">
    <source>
        <dbReference type="Pfam" id="PF09414"/>
    </source>
</evidence>
<accession>A0ABP0HNU9</accession>
<evidence type="ECO:0000313" key="5">
    <source>
        <dbReference type="Proteomes" id="UP001642464"/>
    </source>
</evidence>
<dbReference type="Proteomes" id="UP001642464">
    <property type="component" value="Unassembled WGS sequence"/>
</dbReference>
<name>A0ABP0HNU9_9DINO</name>
<dbReference type="SUPFAM" id="SSF56091">
    <property type="entry name" value="DNA ligase/mRNA capping enzyme, catalytic domain"/>
    <property type="match status" value="1"/>
</dbReference>
<proteinExistence type="predicted"/>
<feature type="domain" description="Swiss Army Knife 2H phosphoesterase" evidence="3">
    <location>
        <begin position="17"/>
        <end position="160"/>
    </location>
</feature>
<dbReference type="InterPro" id="IPR054498">
    <property type="entry name" value="2H-SAK"/>
</dbReference>
<dbReference type="PANTHER" id="PTHR43883">
    <property type="entry name" value="SLR0207 PROTEIN"/>
    <property type="match status" value="1"/>
</dbReference>
<reference evidence="4 5" key="1">
    <citation type="submission" date="2024-02" db="EMBL/GenBank/DDBJ databases">
        <authorList>
            <person name="Chen Y."/>
            <person name="Shah S."/>
            <person name="Dougan E. K."/>
            <person name="Thang M."/>
            <person name="Chan C."/>
        </authorList>
    </citation>
    <scope>NUCLEOTIDE SEQUENCE [LARGE SCALE GENOMIC DNA]</scope>
</reference>
<dbReference type="Pfam" id="PF22547">
    <property type="entry name" value="2H-SAK"/>
    <property type="match status" value="1"/>
</dbReference>
<sequence>MALLTGPGQQLTFCRGVVAVTGEAIQQASQRGLDDVAAAWVQQRQKRDGQDNHMTFLSKVDIQLLAGQVHDGTQAWSENDIQTPSATDMADIARAAALLLAKISSTWDWVDVGTGTCKDASGESAFRVVLWPAAAAMREKLALPPKDFHITLGFQGCDVHSKSKGVGTLSAAPDATSLARLLQLASPLATGPEIGPFSESIELLLETALMGARHHSDTAAHVEALQTLCLYHGRLKQPSKVLVLADELLQLRSDPRGRCSRAFALVMLSRLSEALEALEAAKAQVEELPGEEREVEETRIAQAIAHCKKKLGLPSAPGYSEASTMVVKDNYPKTPHLPFSPGVNEDDTCISDCAHLLAGEVVVTEKLDGGNCCLKDGQVFGRTHAQPATHESFSAVKELAANFGGQLHDLQLFGENMQGVHSIEYGNLQSFFYVFAARRGTTWLSWDDTVALAEQLDLPTVPLVFRGHFSSSAQLQKCLEKWKNEASAVGADVSPEGFVVRRSSSISGGAFQDEIAKFVRANHIQTDEAWKRRSGDLLYTFSSGHKQVQSPKASKDPVTPRQRKQAQYASSFSNEGSMVADHQNPGARAAPVKVRVSLPSPRDCKARWEGVDLKTTSEYWTQTTNMSTLDTRGELIRHKDQRIGPFKGLPLSPRQQKANEMATSESQLNGFAVSPTSKSLSPRNAAMKAMRDAGNDGLRRSNSQFSDLTGRVETSPRTPRRSELQDTAQVYWMNPSTEKSRLIAERQGVCLSFAVRKSLACESQSLCSFLLQGGAMRRRLVSRHASSCSIDFAHMLNKRTENS</sequence>
<comment type="caution">
    <text evidence="4">The sequence shown here is derived from an EMBL/GenBank/DDBJ whole genome shotgun (WGS) entry which is preliminary data.</text>
</comment>
<dbReference type="InterPro" id="IPR052732">
    <property type="entry name" value="Cell-binding_unc_protein"/>
</dbReference>
<dbReference type="PANTHER" id="PTHR43883:SF1">
    <property type="entry name" value="GLUCONOKINASE"/>
    <property type="match status" value="1"/>
</dbReference>
<evidence type="ECO:0000259" key="3">
    <source>
        <dbReference type="Pfam" id="PF22547"/>
    </source>
</evidence>
<gene>
    <name evidence="4" type="ORF">SCF082_LOCUS2636</name>
</gene>
<dbReference type="Gene3D" id="3.30.470.30">
    <property type="entry name" value="DNA ligase/mRNA capping enzyme"/>
    <property type="match status" value="1"/>
</dbReference>
<dbReference type="Pfam" id="PF09414">
    <property type="entry name" value="RNA_ligase"/>
    <property type="match status" value="1"/>
</dbReference>
<feature type="region of interest" description="Disordered" evidence="1">
    <location>
        <begin position="544"/>
        <end position="594"/>
    </location>
</feature>
<keyword evidence="5" id="KW-1185">Reference proteome</keyword>
<feature type="compositionally biased region" description="Polar residues" evidence="1">
    <location>
        <begin position="565"/>
        <end position="576"/>
    </location>
</feature>
<feature type="region of interest" description="Disordered" evidence="1">
    <location>
        <begin position="695"/>
        <end position="722"/>
    </location>
</feature>
<dbReference type="EMBL" id="CAXAMM010001303">
    <property type="protein sequence ID" value="CAK8991398.1"/>
    <property type="molecule type" value="Genomic_DNA"/>
</dbReference>
<feature type="domain" description="RNA ligase" evidence="2">
    <location>
        <begin position="360"/>
        <end position="519"/>
    </location>
</feature>
<evidence type="ECO:0000256" key="1">
    <source>
        <dbReference type="SAM" id="MobiDB-lite"/>
    </source>
</evidence>
<dbReference type="InterPro" id="IPR021122">
    <property type="entry name" value="RNA_ligase_dom_REL/Rnl2"/>
</dbReference>